<dbReference type="InterPro" id="IPR036431">
    <property type="entry name" value="ARID_dom_sf"/>
</dbReference>
<dbReference type="InParanoid" id="I7MD31"/>
<dbReference type="eggNOG" id="ENOG502T0M2">
    <property type="taxonomic scope" value="Eukaryota"/>
</dbReference>
<feature type="compositionally biased region" description="Basic residues" evidence="1">
    <location>
        <begin position="1209"/>
        <end position="1220"/>
    </location>
</feature>
<feature type="compositionally biased region" description="Polar residues" evidence="1">
    <location>
        <begin position="1198"/>
        <end position="1207"/>
    </location>
</feature>
<feature type="compositionally biased region" description="Polar residues" evidence="1">
    <location>
        <begin position="1118"/>
        <end position="1129"/>
    </location>
</feature>
<organism evidence="3 4">
    <name type="scientific">Tetrahymena thermophila (strain SB210)</name>
    <dbReference type="NCBI Taxonomy" id="312017"/>
    <lineage>
        <taxon>Eukaryota</taxon>
        <taxon>Sar</taxon>
        <taxon>Alveolata</taxon>
        <taxon>Ciliophora</taxon>
        <taxon>Intramacronucleata</taxon>
        <taxon>Oligohymenophorea</taxon>
        <taxon>Hymenostomatida</taxon>
        <taxon>Tetrahymenina</taxon>
        <taxon>Tetrahymenidae</taxon>
        <taxon>Tetrahymena</taxon>
    </lineage>
</organism>
<sequence length="1835" mass="218439">MDYSSSVKAEQATFLFDQLSNMYIVVDPIDKLNRRKKFNEDFRFVIKKDELNTYKNIDLFAIYDAVMRRGGYEKVNTEWRWNEILRSLDYYQFTQGELVTIYDKQLLELEKKSHITKKGYYFSQKRIEVFALSNAHLSGYFQRKISKNLYPQEYEFFKSQSFEHLDIFLCIRSIVLCHSLKGQQIYKISSYNIDDSYRDLLYKTFQFYLSCGSLSLKTIKPSSQLDKDLKLPQLNKLGLDNLSKIQVAVIGFTIPNLMLCLELLRFGFSVTLSYYPKQNKSDFESLIDFCPIKLSQFEGDKIYNNIIENKLSYHTLKSPQYINYQSGGKVWESMINQAINSFNQFLKNLIQEGNVNGQKTMQKYIEDCQLQFSQFDENENLIIQSLLLRLLNFDLPKNGKTSLKEYQSYLSQKLREISDFIIEPCNCFLKLGTQDTLLDQMRDYNNFTFISQNAQQLEFKYNVDDLIDKKASNQPQRIKIKYDNGQVKEFDHVVMHPNNQELNNGELGIQMDSLNAQYIQKKLKVLEKHDLPKLVLEFKTKFWKEQYFCTFSKKYGSLIFVDISNLKKTNSQLILVLIQNLPENYKTDQSLISEILQIFVQLASQKNKVQYEKERWVISSQFTINNQILQQQVEKGFQEQNQNSLNDKFNNSYTNKNNTNDYQQDKTHKINKNYINKQNKQSIFDLKLFDGLFINQCIFQSEISNKMDQYYCNIYNIINNILSQIDYEQETNNQDIVQQNIKTNQNFNKKQSAMIDNLNAKRKRFDEQDDSDSDHIPIKKKQMQQTQLHATSSEIQEQQKTNQQSLLQKKEEKIEQPVDQTTIQAEEDISMQLQECIQQQFSKEIKKVESSEIEIKQNSTHSIKIENYEEQKNIITNQANLLNKPNILLQQSSQLLLLQKNILEPQIQDQTQQNIFLQQQIPQQLDISNTLQDQQQQVQLNQILQQQYQQQKIQFQKQEILSTQNLLSQSQPQNIPQKYYSYQQIPDFQTKQFQQQQQQQQLQYNLPNQDFQNQAYLQIKQENGVEKINNPILNLNSSQIINENVNLKLQNQNIFLKLIQEQAVKQDLDYQQNQQVPIQINTQQSTNEDEQKQINPQMLKQDDQLIEQKEQNIDIQEFNMNNDQQQQKSETTEEGIEKEDDDNNNDDEEEDEITDESDENSEDQENDEDYNDDFDEENEEIDEESNQEDEENSQINDFQKQNGSTSLIKKPKGKRGRPKTKIANVQATKKVKDKGVDKEEYKPIEQLQKYYPFRQWKAKQMQNQSQKNGSNDHFQQMVQNFSLQNEVVINFNKFMDQMMNQQKQYFHQCMDLFELRQPLKVGEDKYIWKFGSPYINTSNKQLCFNNGFMSVYRDFSINHTNKSTYYLFTSMYINEHQREYYSIISGDNLKVILVHKDLNLLFNKFQKKMNKAERYRNAFCYYDFVNPNQVFQNLSHKLIYTSILESLSERQDKLEIEKRLQIECNEIAFFQSIEEYFKNQKKQYNVPEGLTLGDLFFGYYDPKIQLLMKLSKTQPNLKRDSSSKEIKFLFQKNIIPRKNDLQQEKISTEYIMLNQIPIPQQYQAQRKFIDYDNGQFEVYYGLEIKCLKKAGLIRKNQVRQQNTKFLLIKFDDQQMVKKDKKIDEFDSPQSCFITILQNLLNNVKNTSFLIEYMYQFINSEMRALKKLPKFIRFFNKLYNYEIPEIQIQYQDLVKYLTQISIQKLNSSSQQRSNKSMSLNQVEEYILGELNQIESFQYIQNNSIEQQNLREVISQYILFHAYVSQLNISIEEQKEFFEEYCKNPKKFNVIQSSQNEEELFLITSEQPYDYQSLEDEFQEKYQEQLMAKQKLFGEQD</sequence>
<dbReference type="OrthoDB" id="19286at2759"/>
<feature type="region of interest" description="Disordered" evidence="1">
    <location>
        <begin position="1117"/>
        <end position="1223"/>
    </location>
</feature>
<dbReference type="STRING" id="312017.I7MD31"/>
<dbReference type="EMBL" id="GG662622">
    <property type="protein sequence ID" value="EAR85401.2"/>
    <property type="molecule type" value="Genomic_DNA"/>
</dbReference>
<dbReference type="Gene3D" id="1.10.150.60">
    <property type="entry name" value="ARID DNA-binding domain"/>
    <property type="match status" value="1"/>
</dbReference>
<dbReference type="RefSeq" id="XP_001033064.2">
    <property type="nucleotide sequence ID" value="XM_001033064.2"/>
</dbReference>
<evidence type="ECO:0000313" key="4">
    <source>
        <dbReference type="Proteomes" id="UP000009168"/>
    </source>
</evidence>
<dbReference type="KEGG" id="tet:TTHERM_00471800"/>
<name>I7MD31_TETTS</name>
<protein>
    <recommendedName>
        <fullName evidence="2">ARID domain-containing protein</fullName>
    </recommendedName>
</protein>
<gene>
    <name evidence="3" type="ORF">TTHERM_00471800</name>
</gene>
<reference evidence="4" key="1">
    <citation type="journal article" date="2006" name="PLoS Biol.">
        <title>Macronuclear genome sequence of the ciliate Tetrahymena thermophila, a model eukaryote.</title>
        <authorList>
            <person name="Eisen J.A."/>
            <person name="Coyne R.S."/>
            <person name="Wu M."/>
            <person name="Wu D."/>
            <person name="Thiagarajan M."/>
            <person name="Wortman J.R."/>
            <person name="Badger J.H."/>
            <person name="Ren Q."/>
            <person name="Amedeo P."/>
            <person name="Jones K.M."/>
            <person name="Tallon L.J."/>
            <person name="Delcher A.L."/>
            <person name="Salzberg S.L."/>
            <person name="Silva J.C."/>
            <person name="Haas B.J."/>
            <person name="Majoros W.H."/>
            <person name="Farzad M."/>
            <person name="Carlton J.M."/>
            <person name="Smith R.K. Jr."/>
            <person name="Garg J."/>
            <person name="Pearlman R.E."/>
            <person name="Karrer K.M."/>
            <person name="Sun L."/>
            <person name="Manning G."/>
            <person name="Elde N.C."/>
            <person name="Turkewitz A.P."/>
            <person name="Asai D.J."/>
            <person name="Wilkes D.E."/>
            <person name="Wang Y."/>
            <person name="Cai H."/>
            <person name="Collins K."/>
            <person name="Stewart B.A."/>
            <person name="Lee S.R."/>
            <person name="Wilamowska K."/>
            <person name="Weinberg Z."/>
            <person name="Ruzzo W.L."/>
            <person name="Wloga D."/>
            <person name="Gaertig J."/>
            <person name="Frankel J."/>
            <person name="Tsao C.-C."/>
            <person name="Gorovsky M.A."/>
            <person name="Keeling P.J."/>
            <person name="Waller R.F."/>
            <person name="Patron N.J."/>
            <person name="Cherry J.M."/>
            <person name="Stover N.A."/>
            <person name="Krieger C.J."/>
            <person name="del Toro C."/>
            <person name="Ryder H.F."/>
            <person name="Williamson S.C."/>
            <person name="Barbeau R.A."/>
            <person name="Hamilton E.P."/>
            <person name="Orias E."/>
        </authorList>
    </citation>
    <scope>NUCLEOTIDE SEQUENCE [LARGE SCALE GENOMIC DNA]</scope>
    <source>
        <strain evidence="4">SB210</strain>
    </source>
</reference>
<accession>I7MD31</accession>
<evidence type="ECO:0000313" key="3">
    <source>
        <dbReference type="EMBL" id="EAR85401.2"/>
    </source>
</evidence>
<dbReference type="GeneID" id="7832260"/>
<dbReference type="Pfam" id="PF01388">
    <property type="entry name" value="ARID"/>
    <property type="match status" value="1"/>
</dbReference>
<feature type="region of interest" description="Disordered" evidence="1">
    <location>
        <begin position="795"/>
        <end position="819"/>
    </location>
</feature>
<dbReference type="GO" id="GO:0003677">
    <property type="term" value="F:DNA binding"/>
    <property type="evidence" value="ECO:0007669"/>
    <property type="project" value="InterPro"/>
</dbReference>
<keyword evidence="4" id="KW-1185">Reference proteome</keyword>
<feature type="compositionally biased region" description="Acidic residues" evidence="1">
    <location>
        <begin position="1132"/>
        <end position="1192"/>
    </location>
</feature>
<dbReference type="SMART" id="SM00501">
    <property type="entry name" value="BRIGHT"/>
    <property type="match status" value="1"/>
</dbReference>
<proteinExistence type="predicted"/>
<dbReference type="InterPro" id="IPR001606">
    <property type="entry name" value="ARID_dom"/>
</dbReference>
<dbReference type="Proteomes" id="UP000009168">
    <property type="component" value="Unassembled WGS sequence"/>
</dbReference>
<feature type="compositionally biased region" description="Polar residues" evidence="1">
    <location>
        <begin position="795"/>
        <end position="807"/>
    </location>
</feature>
<evidence type="ECO:0000259" key="2">
    <source>
        <dbReference type="PROSITE" id="PS51011"/>
    </source>
</evidence>
<feature type="domain" description="ARID" evidence="2">
    <location>
        <begin position="25"/>
        <end position="114"/>
    </location>
</feature>
<dbReference type="SUPFAM" id="SSF46774">
    <property type="entry name" value="ARID-like"/>
    <property type="match status" value="1"/>
</dbReference>
<dbReference type="CDD" id="cd16100">
    <property type="entry name" value="ARID"/>
    <property type="match status" value="1"/>
</dbReference>
<evidence type="ECO:0000256" key="1">
    <source>
        <dbReference type="SAM" id="MobiDB-lite"/>
    </source>
</evidence>
<dbReference type="PROSITE" id="PS51011">
    <property type="entry name" value="ARID"/>
    <property type="match status" value="1"/>
</dbReference>